<reference evidence="1" key="1">
    <citation type="journal article" date="2015" name="Nature">
        <title>Complex archaea that bridge the gap between prokaryotes and eukaryotes.</title>
        <authorList>
            <person name="Spang A."/>
            <person name="Saw J.H."/>
            <person name="Jorgensen S.L."/>
            <person name="Zaremba-Niedzwiedzka K."/>
            <person name="Martijn J."/>
            <person name="Lind A.E."/>
            <person name="van Eijk R."/>
            <person name="Schleper C."/>
            <person name="Guy L."/>
            <person name="Ettema T.J."/>
        </authorList>
    </citation>
    <scope>NUCLEOTIDE SEQUENCE</scope>
</reference>
<comment type="caution">
    <text evidence="1">The sequence shown here is derived from an EMBL/GenBank/DDBJ whole genome shotgun (WGS) entry which is preliminary data.</text>
</comment>
<proteinExistence type="predicted"/>
<accession>A0A0F9FSP4</accession>
<name>A0A0F9FSP4_9ZZZZ</name>
<organism evidence="1">
    <name type="scientific">marine sediment metagenome</name>
    <dbReference type="NCBI Taxonomy" id="412755"/>
    <lineage>
        <taxon>unclassified sequences</taxon>
        <taxon>metagenomes</taxon>
        <taxon>ecological metagenomes</taxon>
    </lineage>
</organism>
<dbReference type="AlphaFoldDB" id="A0A0F9FSP4"/>
<dbReference type="EMBL" id="LAZR01022598">
    <property type="protein sequence ID" value="KKL81316.1"/>
    <property type="molecule type" value="Genomic_DNA"/>
</dbReference>
<gene>
    <name evidence="1" type="ORF">LCGC14_1996020</name>
</gene>
<sequence length="74" mass="8090">MLLSTAATGTPAEKAVSDPANVDIRYEAGSDLYTVSMHTFSSPKYQYKTAIHEDVCADMLPDLIFPDRVVLHSS</sequence>
<protein>
    <submittedName>
        <fullName evidence="1">Uncharacterized protein</fullName>
    </submittedName>
</protein>
<evidence type="ECO:0000313" key="1">
    <source>
        <dbReference type="EMBL" id="KKL81316.1"/>
    </source>
</evidence>